<proteinExistence type="predicted"/>
<dbReference type="EMBL" id="CACSLK010027801">
    <property type="protein sequence ID" value="CAA0830009.1"/>
    <property type="molecule type" value="Genomic_DNA"/>
</dbReference>
<comment type="caution">
    <text evidence="2">The sequence shown here is derived from an EMBL/GenBank/DDBJ whole genome shotgun (WGS) entry which is preliminary data.</text>
</comment>
<evidence type="ECO:0000313" key="2">
    <source>
        <dbReference type="EMBL" id="CAA0830009.1"/>
    </source>
</evidence>
<organism evidence="2 3">
    <name type="scientific">Striga hermonthica</name>
    <name type="common">Purple witchweed</name>
    <name type="synonym">Buchnera hermonthica</name>
    <dbReference type="NCBI Taxonomy" id="68872"/>
    <lineage>
        <taxon>Eukaryota</taxon>
        <taxon>Viridiplantae</taxon>
        <taxon>Streptophyta</taxon>
        <taxon>Embryophyta</taxon>
        <taxon>Tracheophyta</taxon>
        <taxon>Spermatophyta</taxon>
        <taxon>Magnoliopsida</taxon>
        <taxon>eudicotyledons</taxon>
        <taxon>Gunneridae</taxon>
        <taxon>Pentapetalae</taxon>
        <taxon>asterids</taxon>
        <taxon>lamiids</taxon>
        <taxon>Lamiales</taxon>
        <taxon>Orobanchaceae</taxon>
        <taxon>Buchnereae</taxon>
        <taxon>Striga</taxon>
    </lineage>
</organism>
<name>A0A9N7RGI1_STRHE</name>
<dbReference type="Proteomes" id="UP001153555">
    <property type="component" value="Unassembled WGS sequence"/>
</dbReference>
<feature type="non-terminal residue" evidence="2">
    <location>
        <position position="129"/>
    </location>
</feature>
<sequence length="129" mass="14801">IFRAWRDSLQEVARGPPLAMRNRRRRAICVEGNSRGLLQRPQQGRFLGSKGSKSRIVLANNERRGKRDGAEMFAMPETRPTHSQTGRSYDSDEFSHPVRPMGDRPGWAHAPRNRTEKVLDCRGRLLHEV</sequence>
<feature type="region of interest" description="Disordered" evidence="1">
    <location>
        <begin position="61"/>
        <end position="114"/>
    </location>
</feature>
<feature type="non-terminal residue" evidence="2">
    <location>
        <position position="1"/>
    </location>
</feature>
<evidence type="ECO:0000256" key="1">
    <source>
        <dbReference type="SAM" id="MobiDB-lite"/>
    </source>
</evidence>
<dbReference type="AlphaFoldDB" id="A0A9N7RGI1"/>
<accession>A0A9N7RGI1</accession>
<evidence type="ECO:0000313" key="3">
    <source>
        <dbReference type="Proteomes" id="UP001153555"/>
    </source>
</evidence>
<keyword evidence="3" id="KW-1185">Reference proteome</keyword>
<reference evidence="2" key="1">
    <citation type="submission" date="2019-12" db="EMBL/GenBank/DDBJ databases">
        <authorList>
            <person name="Scholes J."/>
        </authorList>
    </citation>
    <scope>NUCLEOTIDE SEQUENCE</scope>
</reference>
<gene>
    <name evidence="2" type="ORF">SHERM_25489</name>
</gene>
<feature type="compositionally biased region" description="Basic and acidic residues" evidence="1">
    <location>
        <begin position="61"/>
        <end position="70"/>
    </location>
</feature>
<protein>
    <submittedName>
        <fullName evidence="2">Uncharacterized protein</fullName>
    </submittedName>
</protein>